<sequence>MLLPWMHALRLFHRELGSTSFWVSLHSYHLCSFKPWTFPNLANFTEASLHA</sequence>
<dbReference type="EMBL" id="JAQIZT010000015">
    <property type="protein sequence ID" value="KAJ6971056.1"/>
    <property type="molecule type" value="Genomic_DNA"/>
</dbReference>
<evidence type="ECO:0000313" key="1">
    <source>
        <dbReference type="EMBL" id="KAJ6971056.1"/>
    </source>
</evidence>
<comment type="caution">
    <text evidence="1">The sequence shown here is derived from an EMBL/GenBank/DDBJ whole genome shotgun (WGS) entry which is preliminary data.</text>
</comment>
<reference evidence="1" key="1">
    <citation type="journal article" date="2023" name="Mol. Ecol. Resour.">
        <title>Chromosome-level genome assembly of a triploid poplar Populus alba 'Berolinensis'.</title>
        <authorList>
            <person name="Chen S."/>
            <person name="Yu Y."/>
            <person name="Wang X."/>
            <person name="Wang S."/>
            <person name="Zhang T."/>
            <person name="Zhou Y."/>
            <person name="He R."/>
            <person name="Meng N."/>
            <person name="Wang Y."/>
            <person name="Liu W."/>
            <person name="Liu Z."/>
            <person name="Liu J."/>
            <person name="Guo Q."/>
            <person name="Huang H."/>
            <person name="Sederoff R.R."/>
            <person name="Wang G."/>
            <person name="Qu G."/>
            <person name="Chen S."/>
        </authorList>
    </citation>
    <scope>NUCLEOTIDE SEQUENCE</scope>
    <source>
        <strain evidence="1">SC-2020</strain>
    </source>
</reference>
<keyword evidence="2" id="KW-1185">Reference proteome</keyword>
<accession>A0AAD6LQ52</accession>
<proteinExistence type="predicted"/>
<name>A0AAD6LQ52_9ROSI</name>
<protein>
    <submittedName>
        <fullName evidence="1">Uncharacterized protein</fullName>
    </submittedName>
</protein>
<gene>
    <name evidence="1" type="ORF">NC653_035356</name>
</gene>
<organism evidence="1 2">
    <name type="scientific">Populus alba x Populus x berolinensis</name>
    <dbReference type="NCBI Taxonomy" id="444605"/>
    <lineage>
        <taxon>Eukaryota</taxon>
        <taxon>Viridiplantae</taxon>
        <taxon>Streptophyta</taxon>
        <taxon>Embryophyta</taxon>
        <taxon>Tracheophyta</taxon>
        <taxon>Spermatophyta</taxon>
        <taxon>Magnoliopsida</taxon>
        <taxon>eudicotyledons</taxon>
        <taxon>Gunneridae</taxon>
        <taxon>Pentapetalae</taxon>
        <taxon>rosids</taxon>
        <taxon>fabids</taxon>
        <taxon>Malpighiales</taxon>
        <taxon>Salicaceae</taxon>
        <taxon>Saliceae</taxon>
        <taxon>Populus</taxon>
    </lineage>
</organism>
<dbReference type="Proteomes" id="UP001164929">
    <property type="component" value="Chromosome 15"/>
</dbReference>
<dbReference type="AlphaFoldDB" id="A0AAD6LQ52"/>
<evidence type="ECO:0000313" key="2">
    <source>
        <dbReference type="Proteomes" id="UP001164929"/>
    </source>
</evidence>